<evidence type="ECO:0000313" key="3">
    <source>
        <dbReference type="Proteomes" id="UP000298656"/>
    </source>
</evidence>
<dbReference type="GO" id="GO:0004803">
    <property type="term" value="F:transposase activity"/>
    <property type="evidence" value="ECO:0007669"/>
    <property type="project" value="InterPro"/>
</dbReference>
<dbReference type="InterPro" id="IPR035959">
    <property type="entry name" value="RutC-like_sf"/>
</dbReference>
<dbReference type="PANTHER" id="PTHR11803">
    <property type="entry name" value="2-IMINOBUTANOATE/2-IMINOPROPANOATE DEAMINASE RIDA"/>
    <property type="match status" value="1"/>
</dbReference>
<dbReference type="InterPro" id="IPR006175">
    <property type="entry name" value="YjgF/YER057c/UK114"/>
</dbReference>
<dbReference type="Pfam" id="PF01527">
    <property type="entry name" value="HTH_Tnp_1"/>
    <property type="match status" value="1"/>
</dbReference>
<proteinExistence type="inferred from homology"/>
<dbReference type="OrthoDB" id="3376843at2"/>
<dbReference type="InterPro" id="IPR010921">
    <property type="entry name" value="Trp_repressor/repl_initiator"/>
</dbReference>
<dbReference type="Proteomes" id="UP000298656">
    <property type="component" value="Chromosome 2"/>
</dbReference>
<organism evidence="2 3">
    <name type="scientific">Trinickia violacea</name>
    <dbReference type="NCBI Taxonomy" id="2571746"/>
    <lineage>
        <taxon>Bacteria</taxon>
        <taxon>Pseudomonadati</taxon>
        <taxon>Pseudomonadota</taxon>
        <taxon>Betaproteobacteria</taxon>
        <taxon>Burkholderiales</taxon>
        <taxon>Burkholderiaceae</taxon>
        <taxon>Trinickia</taxon>
    </lineage>
</organism>
<gene>
    <name evidence="2" type="ORF">FAZ95_36260</name>
</gene>
<dbReference type="Pfam" id="PF01042">
    <property type="entry name" value="Ribonuc_L-PSP"/>
    <property type="match status" value="1"/>
</dbReference>
<protein>
    <recommendedName>
        <fullName evidence="4">RidA family protein</fullName>
    </recommendedName>
</protein>
<dbReference type="KEGG" id="tvl:FAZ95_36260"/>
<dbReference type="CDD" id="cd00448">
    <property type="entry name" value="YjgF_YER057c_UK114_family"/>
    <property type="match status" value="1"/>
</dbReference>
<evidence type="ECO:0008006" key="4">
    <source>
        <dbReference type="Google" id="ProtNLM"/>
    </source>
</evidence>
<comment type="similarity">
    <text evidence="1">Belongs to the RutC family.</text>
</comment>
<keyword evidence="3" id="KW-1185">Reference proteome</keyword>
<name>A0A4P8J2P0_9BURK</name>
<dbReference type="InterPro" id="IPR002514">
    <property type="entry name" value="Transposase_8"/>
</dbReference>
<dbReference type="GO" id="GO:0005829">
    <property type="term" value="C:cytosol"/>
    <property type="evidence" value="ECO:0007669"/>
    <property type="project" value="TreeGrafter"/>
</dbReference>
<evidence type="ECO:0000256" key="1">
    <source>
        <dbReference type="ARBA" id="ARBA00010552"/>
    </source>
</evidence>
<dbReference type="EMBL" id="CP040078">
    <property type="protein sequence ID" value="QCP54393.1"/>
    <property type="molecule type" value="Genomic_DNA"/>
</dbReference>
<sequence>MSTIGVVDRVTQTVEIPPKRQTRRHPTEWKRTIVALTFEPGASVARVARENNINANQVWAWRRLYAQGLLTDDVNPGAMLPVVVNESSPPSVQPPMAIEVPTATDIPSGSIQIEIPSKPATSCWCDTPLARIFWSDTMTDAAQFKLTSLKPAELAGTAGYAQAVEATGTRIIFVSGQTAINREGEIVGEDNFSAQVSQVFRNLDAALRAIGCDASNIAKMTVFLRDMGNLDPYRIARNAFFQSVTPAAEPAVTLIEVSRLYGSKFMIEIDAIAIA</sequence>
<dbReference type="GO" id="GO:0043565">
    <property type="term" value="F:sequence-specific DNA binding"/>
    <property type="evidence" value="ECO:0007669"/>
    <property type="project" value="InterPro"/>
</dbReference>
<dbReference type="GO" id="GO:0019239">
    <property type="term" value="F:deaminase activity"/>
    <property type="evidence" value="ECO:0007669"/>
    <property type="project" value="TreeGrafter"/>
</dbReference>
<reference evidence="2 3" key="1">
    <citation type="submission" date="2019-05" db="EMBL/GenBank/DDBJ databases">
        <title>Burkholderia sp. DHOD12, isolated from subtropical forest soil.</title>
        <authorList>
            <person name="Gao Z.-H."/>
            <person name="Qiu L.-H."/>
        </authorList>
    </citation>
    <scope>NUCLEOTIDE SEQUENCE [LARGE SCALE GENOMIC DNA]</scope>
    <source>
        <strain evidence="2 3">DHOD12</strain>
    </source>
</reference>
<dbReference type="GO" id="GO:0006313">
    <property type="term" value="P:DNA transposition"/>
    <property type="evidence" value="ECO:0007669"/>
    <property type="project" value="InterPro"/>
</dbReference>
<dbReference type="PANTHER" id="PTHR11803:SF58">
    <property type="entry name" value="PROTEIN HMF1-RELATED"/>
    <property type="match status" value="1"/>
</dbReference>
<dbReference type="SUPFAM" id="SSF55298">
    <property type="entry name" value="YjgF-like"/>
    <property type="match status" value="1"/>
</dbReference>
<accession>A0A4P8J2P0</accession>
<evidence type="ECO:0000313" key="2">
    <source>
        <dbReference type="EMBL" id="QCP54393.1"/>
    </source>
</evidence>
<dbReference type="SUPFAM" id="SSF48295">
    <property type="entry name" value="TrpR-like"/>
    <property type="match status" value="1"/>
</dbReference>
<dbReference type="Gene3D" id="3.30.1330.40">
    <property type="entry name" value="RutC-like"/>
    <property type="match status" value="1"/>
</dbReference>
<dbReference type="AlphaFoldDB" id="A0A4P8J2P0"/>